<feature type="compositionally biased region" description="Basic residues" evidence="2">
    <location>
        <begin position="90"/>
        <end position="100"/>
    </location>
</feature>
<protein>
    <recommendedName>
        <fullName evidence="5">Prephenate dehydrogenase</fullName>
    </recommendedName>
</protein>
<dbReference type="EMBL" id="BAAATR010000064">
    <property type="protein sequence ID" value="GAA2278792.1"/>
    <property type="molecule type" value="Genomic_DNA"/>
</dbReference>
<reference evidence="3 4" key="1">
    <citation type="journal article" date="2019" name="Int. J. Syst. Evol. Microbiol.">
        <title>The Global Catalogue of Microorganisms (GCM) 10K type strain sequencing project: providing services to taxonomists for standard genome sequencing and annotation.</title>
        <authorList>
            <consortium name="The Broad Institute Genomics Platform"/>
            <consortium name="The Broad Institute Genome Sequencing Center for Infectious Disease"/>
            <person name="Wu L."/>
            <person name="Ma J."/>
        </authorList>
    </citation>
    <scope>NUCLEOTIDE SEQUENCE [LARGE SCALE GENOMIC DNA]</scope>
    <source>
        <strain evidence="3 4">JCM 7356</strain>
    </source>
</reference>
<keyword evidence="1" id="KW-0175">Coiled coil</keyword>
<keyword evidence="4" id="KW-1185">Reference proteome</keyword>
<feature type="coiled-coil region" evidence="1">
    <location>
        <begin position="15"/>
        <end position="56"/>
    </location>
</feature>
<sequence length="214" mass="22754">MAHNADTHLSVTSTIAVLRAELPELERHQQRLEAELAAVTGRLEAARDALRALQSLSAVPLPKETVGQAQRSSTEPSGEQDTAGAAAAPGRRRAAARRKAASPTEPQRRTATRRKAAGKAAKTTKTRERAVPKKTTTAASEPVEARKRTPGLSAGILAYLAEVKEPVRAAQVTQALGRETTPANVNAVRTSLERAVKASQAQRTGRGLYQALPH</sequence>
<feature type="region of interest" description="Disordered" evidence="2">
    <location>
        <begin position="61"/>
        <end position="146"/>
    </location>
</feature>
<gene>
    <name evidence="3" type="ORF">GCM10010430_75970</name>
</gene>
<evidence type="ECO:0000313" key="4">
    <source>
        <dbReference type="Proteomes" id="UP001500305"/>
    </source>
</evidence>
<evidence type="ECO:0000313" key="3">
    <source>
        <dbReference type="EMBL" id="GAA2278792.1"/>
    </source>
</evidence>
<evidence type="ECO:0000256" key="1">
    <source>
        <dbReference type="SAM" id="Coils"/>
    </source>
</evidence>
<proteinExistence type="predicted"/>
<dbReference type="RefSeq" id="WP_344641132.1">
    <property type="nucleotide sequence ID" value="NZ_BAAATR010000064.1"/>
</dbReference>
<evidence type="ECO:0000256" key="2">
    <source>
        <dbReference type="SAM" id="MobiDB-lite"/>
    </source>
</evidence>
<name>A0ABN3F090_9ACTN</name>
<comment type="caution">
    <text evidence="3">The sequence shown here is derived from an EMBL/GenBank/DDBJ whole genome shotgun (WGS) entry which is preliminary data.</text>
</comment>
<feature type="compositionally biased region" description="Polar residues" evidence="2">
    <location>
        <begin position="67"/>
        <end position="80"/>
    </location>
</feature>
<dbReference type="Proteomes" id="UP001500305">
    <property type="component" value="Unassembled WGS sequence"/>
</dbReference>
<accession>A0ABN3F090</accession>
<organism evidence="3 4">
    <name type="scientific">Kitasatospora cystarginea</name>
    <dbReference type="NCBI Taxonomy" id="58350"/>
    <lineage>
        <taxon>Bacteria</taxon>
        <taxon>Bacillati</taxon>
        <taxon>Actinomycetota</taxon>
        <taxon>Actinomycetes</taxon>
        <taxon>Kitasatosporales</taxon>
        <taxon>Streptomycetaceae</taxon>
        <taxon>Kitasatospora</taxon>
    </lineage>
</organism>
<evidence type="ECO:0008006" key="5">
    <source>
        <dbReference type="Google" id="ProtNLM"/>
    </source>
</evidence>